<evidence type="ECO:0000313" key="1">
    <source>
        <dbReference type="EMBL" id="EXM14544.1"/>
    </source>
</evidence>
<dbReference type="HOGENOM" id="CLU_050247_1_0_1"/>
<dbReference type="Proteomes" id="UP000030701">
    <property type="component" value="Unassembled WGS sequence"/>
</dbReference>
<name>X0KLQ0_FUSOX</name>
<sequence>MSNPPTVAETSTIALLPATTKGLAAIESSVEAVAVTPVLRYDDPRAIYQRYTAAREDWYKAQPPGSTKTDQWYRSREWTKEEMMAYLDWDKSENDRLDVKVADEIVVAPFSSRRGPGEIWRACEEDSKEQQALYSAL</sequence>
<accession>X0KLQ0</accession>
<dbReference type="EMBL" id="JH658054">
    <property type="protein sequence ID" value="EXM14544.1"/>
    <property type="molecule type" value="Genomic_DNA"/>
</dbReference>
<dbReference type="AlphaFoldDB" id="X0KLQ0"/>
<organism evidence="1">
    <name type="scientific">Fusarium oxysporum f. sp. vasinfectum 25433</name>
    <dbReference type="NCBI Taxonomy" id="1089449"/>
    <lineage>
        <taxon>Eukaryota</taxon>
        <taxon>Fungi</taxon>
        <taxon>Dikarya</taxon>
        <taxon>Ascomycota</taxon>
        <taxon>Pezizomycotina</taxon>
        <taxon>Sordariomycetes</taxon>
        <taxon>Hypocreomycetidae</taxon>
        <taxon>Hypocreales</taxon>
        <taxon>Nectriaceae</taxon>
        <taxon>Fusarium</taxon>
        <taxon>Fusarium oxysporum species complex</taxon>
    </lineage>
</organism>
<proteinExistence type="predicted"/>
<reference evidence="1" key="2">
    <citation type="submission" date="2012-05" db="EMBL/GenBank/DDBJ databases">
        <title>The Genome Annotation of Fusarium oxysporum Cotton.</title>
        <authorList>
            <consortium name="The Broad Institute Genomics Platform"/>
            <person name="Ma L.-J."/>
            <person name="Corby-Kistler H."/>
            <person name="Broz K."/>
            <person name="Gale L.R."/>
            <person name="Jonkers W."/>
            <person name="O'Donnell K."/>
            <person name="Ploetz R."/>
            <person name="Steinberg C."/>
            <person name="Schwartz D.C."/>
            <person name="VanEtten H."/>
            <person name="Zhou S."/>
            <person name="Young S.K."/>
            <person name="Zeng Q."/>
            <person name="Gargeya S."/>
            <person name="Fitzgerald M."/>
            <person name="Abouelleil A."/>
            <person name="Alvarado L."/>
            <person name="Chapman S.B."/>
            <person name="Gainer-Dewar J."/>
            <person name="Goldberg J."/>
            <person name="Griggs A."/>
            <person name="Gujja S."/>
            <person name="Hansen M."/>
            <person name="Howarth C."/>
            <person name="Imamovic A."/>
            <person name="Ireland A."/>
            <person name="Larimer J."/>
            <person name="McCowan C."/>
            <person name="Murphy C."/>
            <person name="Pearson M."/>
            <person name="Poon T.W."/>
            <person name="Priest M."/>
            <person name="Roberts A."/>
            <person name="Saif S."/>
            <person name="Shea T."/>
            <person name="Sykes S."/>
            <person name="Wortman J."/>
            <person name="Nusbaum C."/>
            <person name="Birren B."/>
        </authorList>
    </citation>
    <scope>NUCLEOTIDE SEQUENCE</scope>
    <source>
        <strain evidence="1">25433</strain>
    </source>
</reference>
<reference evidence="1" key="1">
    <citation type="submission" date="2011-11" db="EMBL/GenBank/DDBJ databases">
        <title>The Genome Sequence of Fusarium oxysporum Cotton.</title>
        <authorList>
            <consortium name="The Broad Institute Genome Sequencing Platform"/>
            <person name="Ma L.-J."/>
            <person name="Gale L.R."/>
            <person name="Schwartz D.C."/>
            <person name="Zhou S."/>
            <person name="Corby-Kistler H."/>
            <person name="Young S.K."/>
            <person name="Zeng Q."/>
            <person name="Gargeya S."/>
            <person name="Fitzgerald M."/>
            <person name="Haas B."/>
            <person name="Abouelleil A."/>
            <person name="Alvarado L."/>
            <person name="Arachchi H.M."/>
            <person name="Berlin A."/>
            <person name="Brown A."/>
            <person name="Chapman S.B."/>
            <person name="Chen Z."/>
            <person name="Dunbar C."/>
            <person name="Freedman E."/>
            <person name="Gearin G."/>
            <person name="Goldberg J."/>
            <person name="Griggs A."/>
            <person name="Gujja S."/>
            <person name="Heiman D."/>
            <person name="Howarth C."/>
            <person name="Larson L."/>
            <person name="Lui A."/>
            <person name="MacDonald P.J.P."/>
            <person name="Montmayeur A."/>
            <person name="Murphy C."/>
            <person name="Neiman D."/>
            <person name="Pearson M."/>
            <person name="Priest M."/>
            <person name="Roberts A."/>
            <person name="Saif S."/>
            <person name="Shea T."/>
            <person name="Shenoy N."/>
            <person name="Sisk P."/>
            <person name="Stolte C."/>
            <person name="Sykes S."/>
            <person name="Wortman J."/>
            <person name="Nusbaum C."/>
            <person name="Birren B."/>
        </authorList>
    </citation>
    <scope>NUCLEOTIDE SEQUENCE [LARGE SCALE GENOMIC DNA]</scope>
    <source>
        <strain evidence="1">25433</strain>
    </source>
</reference>
<protein>
    <submittedName>
        <fullName evidence="1">Uncharacterized protein</fullName>
    </submittedName>
</protein>
<gene>
    <name evidence="1" type="ORF">FOTG_17053</name>
</gene>